<feature type="region of interest" description="Disordered" evidence="1">
    <location>
        <begin position="176"/>
        <end position="262"/>
    </location>
</feature>
<feature type="domain" description="PPIase cyclophilin-type" evidence="2">
    <location>
        <begin position="129"/>
        <end position="382"/>
    </location>
</feature>
<comment type="caution">
    <text evidence="3">The sequence shown here is derived from an EMBL/GenBank/DDBJ whole genome shotgun (WGS) entry which is preliminary data.</text>
</comment>
<accession>A0A1X0P2T9</accession>
<dbReference type="EMBL" id="NBCO01000006">
    <property type="protein sequence ID" value="ORC91232.1"/>
    <property type="molecule type" value="Genomic_DNA"/>
</dbReference>
<dbReference type="CDD" id="cd00317">
    <property type="entry name" value="cyclophilin"/>
    <property type="match status" value="1"/>
</dbReference>
<name>A0A1X0P2T9_9TRYP</name>
<evidence type="ECO:0000313" key="3">
    <source>
        <dbReference type="EMBL" id="ORC91232.1"/>
    </source>
</evidence>
<dbReference type="Pfam" id="PF00160">
    <property type="entry name" value="Pro_isomerase"/>
    <property type="match status" value="1"/>
</dbReference>
<dbReference type="PROSITE" id="PS50072">
    <property type="entry name" value="CSA_PPIASE_2"/>
    <property type="match status" value="1"/>
</dbReference>
<dbReference type="AlphaFoldDB" id="A0A1X0P2T9"/>
<dbReference type="GeneID" id="39983054"/>
<dbReference type="PANTHER" id="PTHR11071:SF561">
    <property type="entry name" value="PEPTIDYL-PROLYL CIS-TRANS ISOMERASE D-RELATED"/>
    <property type="match status" value="1"/>
</dbReference>
<organism evidence="3 4">
    <name type="scientific">Trypanosoma theileri</name>
    <dbReference type="NCBI Taxonomy" id="67003"/>
    <lineage>
        <taxon>Eukaryota</taxon>
        <taxon>Discoba</taxon>
        <taxon>Euglenozoa</taxon>
        <taxon>Kinetoplastea</taxon>
        <taxon>Metakinetoplastina</taxon>
        <taxon>Trypanosomatida</taxon>
        <taxon>Trypanosomatidae</taxon>
        <taxon>Trypanosoma</taxon>
    </lineage>
</organism>
<evidence type="ECO:0000256" key="1">
    <source>
        <dbReference type="SAM" id="MobiDB-lite"/>
    </source>
</evidence>
<reference evidence="3 4" key="1">
    <citation type="submission" date="2017-03" db="EMBL/GenBank/DDBJ databases">
        <title>An alternative strategy for trypanosome survival in the mammalian bloodstream revealed through genome and transcriptome analysis of the ubiquitous bovine parasite Trypanosoma (Megatrypanum) theileri.</title>
        <authorList>
            <person name="Kelly S."/>
            <person name="Ivens A."/>
            <person name="Mott A."/>
            <person name="O'Neill E."/>
            <person name="Emms D."/>
            <person name="Macleod O."/>
            <person name="Voorheis P."/>
            <person name="Matthews J."/>
            <person name="Matthews K."/>
            <person name="Carrington M."/>
        </authorList>
    </citation>
    <scope>NUCLEOTIDE SEQUENCE [LARGE SCALE GENOMIC DNA]</scope>
    <source>
        <strain evidence="3">Edinburgh</strain>
    </source>
</reference>
<dbReference type="InterPro" id="IPR002130">
    <property type="entry name" value="Cyclophilin-type_PPIase_dom"/>
</dbReference>
<dbReference type="OrthoDB" id="408413at2759"/>
<dbReference type="Proteomes" id="UP000192257">
    <property type="component" value="Unassembled WGS sequence"/>
</dbReference>
<dbReference type="PANTHER" id="PTHR11071">
    <property type="entry name" value="PEPTIDYL-PROLYL CIS-TRANS ISOMERASE"/>
    <property type="match status" value="1"/>
</dbReference>
<evidence type="ECO:0000259" key="2">
    <source>
        <dbReference type="PROSITE" id="PS50072"/>
    </source>
</evidence>
<protein>
    <submittedName>
        <fullName evidence="3">35 kDa cyclophilin</fullName>
    </submittedName>
</protein>
<dbReference type="GO" id="GO:0003755">
    <property type="term" value="F:peptidyl-prolyl cis-trans isomerase activity"/>
    <property type="evidence" value="ECO:0007669"/>
    <property type="project" value="InterPro"/>
</dbReference>
<evidence type="ECO:0000313" key="4">
    <source>
        <dbReference type="Proteomes" id="UP000192257"/>
    </source>
</evidence>
<dbReference type="VEuPathDB" id="TriTrypDB:TM35_000062370"/>
<dbReference type="Gene3D" id="2.40.100.10">
    <property type="entry name" value="Cyclophilin-like"/>
    <property type="match status" value="1"/>
</dbReference>
<dbReference type="RefSeq" id="XP_028885298.1">
    <property type="nucleotide sequence ID" value="XM_029023274.1"/>
</dbReference>
<dbReference type="STRING" id="67003.A0A1X0P2T9"/>
<proteinExistence type="predicted"/>
<sequence>MSSTRSEFTVCGLINHPVFQQCTEAAAYLQKEYSDLYHVNIYHEVPRDFYSRRQKLIDAKQIEDDHMDVIVIQTGVPQAMSGEAFLQRLQQETKFRVLNIPVDHVNSYVNMAVASWKKFLRQRGNSYAWMLVSIGDVICGRITFELYSQVLPRTCNNFWHLCCGDLGTIVRPRERGQQQVPMQHITHMKKQQQQQQQQQKEQEEEPHLNGNGTQGGESQQPEEATERGEGTQPQINGTTTTKAEKENKEEEEENGGEEEVRLSYKGTTFFRTLHGAWVMAGDITGDHGGNGGHSCYGRHFPDESYAIPHDTSGVIGMCNDGGGNTNASSFYITMKPMAWMNGRYVAFGRVMDGMQVVEAIHNVDVRHNQSPREVITIVDCGVIDLTE</sequence>
<gene>
    <name evidence="3" type="ORF">TM35_000062370</name>
</gene>
<dbReference type="GO" id="GO:0005737">
    <property type="term" value="C:cytoplasm"/>
    <property type="evidence" value="ECO:0007669"/>
    <property type="project" value="TreeGrafter"/>
</dbReference>
<dbReference type="SUPFAM" id="SSF50891">
    <property type="entry name" value="Cyclophilin-like"/>
    <property type="match status" value="2"/>
</dbReference>
<dbReference type="InterPro" id="IPR029000">
    <property type="entry name" value="Cyclophilin-like_dom_sf"/>
</dbReference>
<keyword evidence="4" id="KW-1185">Reference proteome</keyword>